<feature type="coiled-coil region" evidence="1">
    <location>
        <begin position="572"/>
        <end position="606"/>
    </location>
</feature>
<gene>
    <name evidence="3" type="ORF">BV898_12834</name>
</gene>
<accession>A0A1W0WCN4</accession>
<feature type="compositionally biased region" description="Acidic residues" evidence="2">
    <location>
        <begin position="33"/>
        <end position="43"/>
    </location>
</feature>
<dbReference type="PANTHER" id="PTHR39063">
    <property type="entry name" value="ORAL-FACIAL-DIGITAL SYNDROME 1 PROTEIN HOMOLOG"/>
    <property type="match status" value="1"/>
</dbReference>
<dbReference type="PANTHER" id="PTHR39063:SF1">
    <property type="entry name" value="OFD1 CENTRIOLE AND CENTRIOLAR SATELLITE PROTEIN"/>
    <property type="match status" value="1"/>
</dbReference>
<feature type="coiled-coil region" evidence="1">
    <location>
        <begin position="460"/>
        <end position="532"/>
    </location>
</feature>
<dbReference type="AlphaFoldDB" id="A0A1W0WCN4"/>
<dbReference type="EMBL" id="MTYJ01000134">
    <property type="protein sequence ID" value="OQV12913.1"/>
    <property type="molecule type" value="Genomic_DNA"/>
</dbReference>
<evidence type="ECO:0000256" key="2">
    <source>
        <dbReference type="SAM" id="MobiDB-lite"/>
    </source>
</evidence>
<dbReference type="OrthoDB" id="206339at2759"/>
<feature type="region of interest" description="Disordered" evidence="2">
    <location>
        <begin position="14"/>
        <end position="43"/>
    </location>
</feature>
<protein>
    <recommendedName>
        <fullName evidence="5">LisH domain-containing protein</fullName>
    </recommendedName>
</protein>
<evidence type="ECO:0000313" key="3">
    <source>
        <dbReference type="EMBL" id="OQV12913.1"/>
    </source>
</evidence>
<evidence type="ECO:0000313" key="4">
    <source>
        <dbReference type="Proteomes" id="UP000192578"/>
    </source>
</evidence>
<dbReference type="GO" id="GO:0060287">
    <property type="term" value="P:epithelial cilium movement involved in determination of left/right asymmetry"/>
    <property type="evidence" value="ECO:0007669"/>
    <property type="project" value="TreeGrafter"/>
</dbReference>
<reference evidence="4" key="1">
    <citation type="submission" date="2017-01" db="EMBL/GenBank/DDBJ databases">
        <title>Comparative genomics of anhydrobiosis in the tardigrade Hypsibius dujardini.</title>
        <authorList>
            <person name="Yoshida Y."/>
            <person name="Koutsovoulos G."/>
            <person name="Laetsch D."/>
            <person name="Stevens L."/>
            <person name="Kumar S."/>
            <person name="Horikawa D."/>
            <person name="Ishino K."/>
            <person name="Komine S."/>
            <person name="Tomita M."/>
            <person name="Blaxter M."/>
            <person name="Arakawa K."/>
        </authorList>
    </citation>
    <scope>NUCLEOTIDE SEQUENCE [LARGE SCALE GENOMIC DNA]</scope>
    <source>
        <strain evidence="4">Z151</strain>
    </source>
</reference>
<keyword evidence="1" id="KW-0175">Coiled coil</keyword>
<sequence length="833" mass="94107">MARDYSGHFWHNFADGHSFDEDGPRNGAQHSEEETEEKDDADREDFDALRERLIAQLESPQFNGRLKAQVRSSLVLQLTPHDVLTAKPPGQKTDPLRELANAVVAQHLADRSIQESSDQSTDDPLRELANAVVAQHLADSGCDFSLSVFLPESGLNRDLHPMSLPSLLAYLRVKYSNFRVTEQRSLLSVLIGHLPVAEDAISASFANAFAKKNAEALEGPSRATQTDSTVREQDVMQLELQWLEMKTKLGWRRGERFVVEEALARFRTEVADETRTRVFEDAMRNKEADIRHAVEEERHRHARELLSVSGNWEAKMQDQEAKLGILQQRLQLAEQKAFVERQTLLQQQETLAERDSQQQHVFDTRLKELGEKEQELVTRAKQVAEFSKALQTREAGIQRTVDLRVGELVRLRAKVLDEREEQLKKDEAALNKLKEHLTRTILSESGEPDVTASVEPKPFLHKIKSEFSRLHRENQKLKTRLATIADYETLKSHKADSEREVKMLRGQVSALQRCLQEDRQEHTAMIRELTEKVVQPDHNAEAYRREAESARDKLLLEGLRWDAEKGKLKATVKDRGREIDRLRDRLAQLQEKYESVNGKLTRMQELSSQAAWMMTHPQAQPAAPIAQPQVRLRLPVLQPDSLSGDESSSSLHSISDAKKRIKALEEEANSMQAHFVQYRRYVTTQFQSSPPIHLQPATSSASSSFVDPTRTGNATTNIQNVRTEAPRKLLLTQYLIQDGQRPSTGAYNGASSLNPPKVVSGLSGGDLGMNARSLEVELREAEEGVRMAEAPGPKEEDFAPLKLDVESKIDADVRELMASVDVHGDLDGEDVGW</sequence>
<evidence type="ECO:0000256" key="1">
    <source>
        <dbReference type="SAM" id="Coils"/>
    </source>
</evidence>
<dbReference type="Proteomes" id="UP000192578">
    <property type="component" value="Unassembled WGS sequence"/>
</dbReference>
<dbReference type="GO" id="GO:0036064">
    <property type="term" value="C:ciliary basal body"/>
    <property type="evidence" value="ECO:0007669"/>
    <property type="project" value="TreeGrafter"/>
</dbReference>
<name>A0A1W0WCN4_HYPEX</name>
<dbReference type="InterPro" id="IPR055289">
    <property type="entry name" value="OFD1"/>
</dbReference>
<keyword evidence="4" id="KW-1185">Reference proteome</keyword>
<organism evidence="3 4">
    <name type="scientific">Hypsibius exemplaris</name>
    <name type="common">Freshwater tardigrade</name>
    <dbReference type="NCBI Taxonomy" id="2072580"/>
    <lineage>
        <taxon>Eukaryota</taxon>
        <taxon>Metazoa</taxon>
        <taxon>Ecdysozoa</taxon>
        <taxon>Tardigrada</taxon>
        <taxon>Eutardigrada</taxon>
        <taxon>Parachela</taxon>
        <taxon>Hypsibioidea</taxon>
        <taxon>Hypsibiidae</taxon>
        <taxon>Hypsibius</taxon>
    </lineage>
</organism>
<dbReference type="GO" id="GO:0005813">
    <property type="term" value="C:centrosome"/>
    <property type="evidence" value="ECO:0007669"/>
    <property type="project" value="TreeGrafter"/>
</dbReference>
<comment type="caution">
    <text evidence="3">The sequence shown here is derived from an EMBL/GenBank/DDBJ whole genome shotgun (WGS) entry which is preliminary data.</text>
</comment>
<feature type="region of interest" description="Disordered" evidence="2">
    <location>
        <begin position="692"/>
        <end position="714"/>
    </location>
</feature>
<evidence type="ECO:0008006" key="5">
    <source>
        <dbReference type="Google" id="ProtNLM"/>
    </source>
</evidence>
<dbReference type="GO" id="GO:0005576">
    <property type="term" value="C:extracellular region"/>
    <property type="evidence" value="ECO:0007669"/>
    <property type="project" value="GOC"/>
</dbReference>
<proteinExistence type="predicted"/>